<name>I7GB24_MACFA</name>
<reference evidence="1" key="1">
    <citation type="journal article" date="2007" name="PLoS Biol.">
        <title>Rate of evolution in brain-expressed genes in humans and other primates.</title>
        <authorList>
            <person name="Wang H.-Y."/>
            <person name="Chien H.-C."/>
            <person name="Osada N."/>
            <person name="Hashimoto K."/>
            <person name="Sugano S."/>
            <person name="Gojobori T."/>
            <person name="Chou C.-K."/>
            <person name="Tsai S.-F."/>
            <person name="Wu C.-I."/>
            <person name="Shen C.-K.J."/>
        </authorList>
    </citation>
    <scope>NUCLEOTIDE SEQUENCE</scope>
</reference>
<organism evidence="1">
    <name type="scientific">Macaca fascicularis</name>
    <name type="common">Crab-eating macaque</name>
    <name type="synonym">Cynomolgus monkey</name>
    <dbReference type="NCBI Taxonomy" id="9541"/>
    <lineage>
        <taxon>Eukaryota</taxon>
        <taxon>Metazoa</taxon>
        <taxon>Chordata</taxon>
        <taxon>Craniata</taxon>
        <taxon>Vertebrata</taxon>
        <taxon>Euteleostomi</taxon>
        <taxon>Mammalia</taxon>
        <taxon>Eutheria</taxon>
        <taxon>Euarchontoglires</taxon>
        <taxon>Primates</taxon>
        <taxon>Haplorrhini</taxon>
        <taxon>Catarrhini</taxon>
        <taxon>Cercopithecidae</taxon>
        <taxon>Cercopithecinae</taxon>
        <taxon>Macaca</taxon>
    </lineage>
</organism>
<evidence type="ECO:0000313" key="1">
    <source>
        <dbReference type="EMBL" id="BAE88904.1"/>
    </source>
</evidence>
<accession>I7GB24</accession>
<dbReference type="EMBL" id="AB171841">
    <property type="protein sequence ID" value="BAE88904.1"/>
    <property type="molecule type" value="mRNA"/>
</dbReference>
<dbReference type="AlphaFoldDB" id="I7GB24"/>
<protein>
    <submittedName>
        <fullName evidence="1">Macaca fascicularis brain cDNA clone: QtrA-19041, similar to human arrestin domain containing 3 (ARRDC3), mRNA, RefSeq: NM_020801.1</fullName>
    </submittedName>
</protein>
<sequence>MITSLKQIRNGHFPFFTFFFIFSEKDVNIWNYSQIAFCAAFLRQFKWNVERVFFIWLVFHYCICK</sequence>
<proteinExistence type="evidence at transcript level"/>